<dbReference type="AlphaFoldDB" id="A0AAD9FVP1"/>
<dbReference type="EMBL" id="JAODAN010000001">
    <property type="protein sequence ID" value="KAK1927119.1"/>
    <property type="molecule type" value="Genomic_DNA"/>
</dbReference>
<dbReference type="Gene3D" id="3.60.15.10">
    <property type="entry name" value="Ribonuclease Z/Hydroxyacylglutathione hydrolase-like"/>
    <property type="match status" value="1"/>
</dbReference>
<evidence type="ECO:0000313" key="2">
    <source>
        <dbReference type="EMBL" id="KAK1927119.1"/>
    </source>
</evidence>
<organism evidence="2 3">
    <name type="scientific">Papiliotrema laurentii</name>
    <name type="common">Cryptococcus laurentii</name>
    <dbReference type="NCBI Taxonomy" id="5418"/>
    <lineage>
        <taxon>Eukaryota</taxon>
        <taxon>Fungi</taxon>
        <taxon>Dikarya</taxon>
        <taxon>Basidiomycota</taxon>
        <taxon>Agaricomycotina</taxon>
        <taxon>Tremellomycetes</taxon>
        <taxon>Tremellales</taxon>
        <taxon>Rhynchogastremaceae</taxon>
        <taxon>Papiliotrema</taxon>
    </lineage>
</organism>
<dbReference type="Pfam" id="PF23023">
    <property type="entry name" value="Anti-Pycsar_Apyc1"/>
    <property type="match status" value="1"/>
</dbReference>
<sequence length="571" mass="62074">MAAKPLPPVTVHFLGTCSGGGPIISRNCSSLTVDFGNDIWLFDAADGTLPRLHQSPLKLTNITRIFITHLHADHVLGLVPILTTILSGIGMNQDALSKLKSQGTEKKASINIYGTRGLRRLVRTSLEITEVTLGGAYAVHELLYEGETEGSVPCDADDLHVNEAVGKDIHVDQDGVWRELLQEGQAKNGKGWAVSAGPIEHRVASLGYILQEPTPRLPLDTNTLIPLLQSNASALKELTPPISHPLSLLSHLTSLPPPPPYTLPSGDVISPPEPSGIPPRKLVIFGDCAGGTENSTFQSMCADPSLLIHECTNAAIPELVQRGEKGRKVRMKGMDDGLVQRSEDQTGKQVGKEDAEVSKSESERKQREEEKRVETRRKAQSRGHSTPDEVGEFAKLTRARRVVVNHFSAMFPSPRYASSEALPSLLSPVSPYPCPTPYPPPRLPDQVPEPLPLTGSELHIRLIMQSMTDQIDAVWKGPERKPQEADNSDPSSGASGLSHKTADARRSVAARDFMVVRVPSHELSPIEEEEGSKLAEEAGRVMQEWKAHGGVWLEDARVKRWVGVDAIPNGS</sequence>
<feature type="region of interest" description="Disordered" evidence="1">
    <location>
        <begin position="334"/>
        <end position="392"/>
    </location>
</feature>
<comment type="caution">
    <text evidence="2">The sequence shown here is derived from an EMBL/GenBank/DDBJ whole genome shotgun (WGS) entry which is preliminary data.</text>
</comment>
<dbReference type="SUPFAM" id="SSF56281">
    <property type="entry name" value="Metallo-hydrolase/oxidoreductase"/>
    <property type="match status" value="1"/>
</dbReference>
<dbReference type="InterPro" id="IPR036866">
    <property type="entry name" value="RibonucZ/Hydroxyglut_hydro"/>
</dbReference>
<reference evidence="2" key="1">
    <citation type="submission" date="2023-02" db="EMBL/GenBank/DDBJ databases">
        <title>Identification and recombinant expression of a fungal hydrolase from Papiliotrema laurentii that hydrolyzes apple cutin and clears colloidal polyester polyurethane.</title>
        <authorList>
            <consortium name="DOE Joint Genome Institute"/>
            <person name="Roman V.A."/>
            <person name="Bojanowski C."/>
            <person name="Crable B.R."/>
            <person name="Wagner D.N."/>
            <person name="Hung C.S."/>
            <person name="Nadeau L.J."/>
            <person name="Schratz L."/>
            <person name="Haridas S."/>
            <person name="Pangilinan J."/>
            <person name="Lipzen A."/>
            <person name="Na H."/>
            <person name="Yan M."/>
            <person name="Ng V."/>
            <person name="Grigoriev I.V."/>
            <person name="Spatafora J.W."/>
            <person name="Barlow D."/>
            <person name="Biffinger J."/>
            <person name="Kelley-Loughnane N."/>
            <person name="Varaljay V.A."/>
            <person name="Crookes-Goodson W.J."/>
        </authorList>
    </citation>
    <scope>NUCLEOTIDE SEQUENCE</scope>
    <source>
        <strain evidence="2">5307AH</strain>
    </source>
</reference>
<feature type="region of interest" description="Disordered" evidence="1">
    <location>
        <begin position="478"/>
        <end position="504"/>
    </location>
</feature>
<protein>
    <submittedName>
        <fullName evidence="2">Beta-lactamase-like protein</fullName>
    </submittedName>
</protein>
<dbReference type="GO" id="GO:0005634">
    <property type="term" value="C:nucleus"/>
    <property type="evidence" value="ECO:0007669"/>
    <property type="project" value="TreeGrafter"/>
</dbReference>
<proteinExistence type="predicted"/>
<keyword evidence="3" id="KW-1185">Reference proteome</keyword>
<dbReference type="PANTHER" id="PTHR46018:SF2">
    <property type="entry name" value="ZINC PHOSPHODIESTERASE ELAC PROTEIN 1"/>
    <property type="match status" value="1"/>
</dbReference>
<name>A0AAD9FVP1_PAPLA</name>
<feature type="compositionally biased region" description="Basic and acidic residues" evidence="1">
    <location>
        <begin position="341"/>
        <end position="377"/>
    </location>
</feature>
<evidence type="ECO:0000313" key="3">
    <source>
        <dbReference type="Proteomes" id="UP001182556"/>
    </source>
</evidence>
<gene>
    <name evidence="2" type="ORF">DB88DRAFT_476825</name>
</gene>
<dbReference type="Proteomes" id="UP001182556">
    <property type="component" value="Unassembled WGS sequence"/>
</dbReference>
<dbReference type="PANTHER" id="PTHR46018">
    <property type="entry name" value="ZINC PHOSPHODIESTERASE ELAC PROTEIN 1"/>
    <property type="match status" value="1"/>
</dbReference>
<dbReference type="GO" id="GO:0042781">
    <property type="term" value="F:3'-tRNA processing endoribonuclease activity"/>
    <property type="evidence" value="ECO:0007669"/>
    <property type="project" value="TreeGrafter"/>
</dbReference>
<accession>A0AAD9FVP1</accession>
<evidence type="ECO:0000256" key="1">
    <source>
        <dbReference type="SAM" id="MobiDB-lite"/>
    </source>
</evidence>